<feature type="chain" id="PRO_5016061391" evidence="1">
    <location>
        <begin position="19"/>
        <end position="351"/>
    </location>
</feature>
<dbReference type="AlphaFoldDB" id="A0A2W7QCR0"/>
<evidence type="ECO:0000259" key="3">
    <source>
        <dbReference type="Pfam" id="PF17185"/>
    </source>
</evidence>
<dbReference type="InterPro" id="IPR038139">
    <property type="entry name" value="NlpE_C_sf"/>
</dbReference>
<name>A0A2W7QCR0_9RHOB</name>
<feature type="domain" description="DUF306" evidence="2">
    <location>
        <begin position="234"/>
        <end position="345"/>
    </location>
</feature>
<dbReference type="EMBL" id="QKZQ01000032">
    <property type="protein sequence ID" value="PZX36315.1"/>
    <property type="molecule type" value="Genomic_DNA"/>
</dbReference>
<dbReference type="Proteomes" id="UP000249364">
    <property type="component" value="Unassembled WGS sequence"/>
</dbReference>
<evidence type="ECO:0000256" key="1">
    <source>
        <dbReference type="SAM" id="SignalP"/>
    </source>
</evidence>
<dbReference type="Pfam" id="PF03724">
    <property type="entry name" value="META"/>
    <property type="match status" value="1"/>
</dbReference>
<dbReference type="InterPro" id="IPR033450">
    <property type="entry name" value="NlpE_C"/>
</dbReference>
<dbReference type="Pfam" id="PF17185">
    <property type="entry name" value="NlpE_C"/>
    <property type="match status" value="1"/>
</dbReference>
<accession>A0A2W7QCR0</accession>
<evidence type="ECO:0000313" key="5">
    <source>
        <dbReference type="Proteomes" id="UP000249364"/>
    </source>
</evidence>
<keyword evidence="5" id="KW-1185">Reference proteome</keyword>
<dbReference type="STRING" id="121821.GCA_001870675_01583"/>
<keyword evidence="1" id="KW-0732">Signal</keyword>
<dbReference type="InterPro" id="IPR005184">
    <property type="entry name" value="DUF306_Meta_HslJ"/>
</dbReference>
<dbReference type="PANTHER" id="PTHR35535">
    <property type="entry name" value="HEAT SHOCK PROTEIN HSLJ"/>
    <property type="match status" value="1"/>
</dbReference>
<sequence>MKLHVGIFPLLVCFPALALGDTDHQRPGAHGLVLPATFIGTLPCADCPGIDYHLDIWSEGQGYALRRTYLERGDVIDELGRWYVDPARNALVLEGTDTARSEWQITPNQEIRLLDQEGQTIDSDLPYTLVATPLSPTELRLPVTGLMTYFADAALFTECLSGQRFPIAMEAEYLALERAYLDAGIAPAAPLIARIDAEISMRPQMEGADRMTVTVEAFHHVTPNAGCPDNRMAAEFTNTFWGLIHLHGVAQDHTDGRQEPYLLISDDGARFSGTMGCNRFMGQLKNEDDSVEFGPVASTMMACPAELAQREAIFAETLEAARRVDLMDHRLRLLDDAGSELARFRALYTRK</sequence>
<dbReference type="Pfam" id="PF04170">
    <property type="entry name" value="NlpE"/>
    <property type="match status" value="1"/>
</dbReference>
<reference evidence="4 5" key="1">
    <citation type="submission" date="2018-06" db="EMBL/GenBank/DDBJ databases">
        <title>Genomic Encyclopedia of Archaeal and Bacterial Type Strains, Phase II (KMG-II): from individual species to whole genera.</title>
        <authorList>
            <person name="Goeker M."/>
        </authorList>
    </citation>
    <scope>NUCLEOTIDE SEQUENCE [LARGE SCALE GENOMIC DNA]</scope>
    <source>
        <strain evidence="4 5">DSM 13087</strain>
    </source>
</reference>
<keyword evidence="4" id="KW-0449">Lipoprotein</keyword>
<evidence type="ECO:0000259" key="2">
    <source>
        <dbReference type="Pfam" id="PF03724"/>
    </source>
</evidence>
<feature type="signal peptide" evidence="1">
    <location>
        <begin position="1"/>
        <end position="18"/>
    </location>
</feature>
<feature type="domain" description="NlpE C-terminal OB" evidence="3">
    <location>
        <begin position="142"/>
        <end position="227"/>
    </location>
</feature>
<comment type="caution">
    <text evidence="4">The sequence shown here is derived from an EMBL/GenBank/DDBJ whole genome shotgun (WGS) entry which is preliminary data.</text>
</comment>
<dbReference type="InterPro" id="IPR007298">
    <property type="entry name" value="Cu-R_lipoprotein_NlpE"/>
</dbReference>
<gene>
    <name evidence="4" type="ORF">LY56_03464</name>
</gene>
<dbReference type="InterPro" id="IPR053147">
    <property type="entry name" value="Hsp_HslJ-like"/>
</dbReference>
<dbReference type="InterPro" id="IPR038670">
    <property type="entry name" value="HslJ-like_sf"/>
</dbReference>
<dbReference type="RefSeq" id="WP_071470270.1">
    <property type="nucleotide sequence ID" value="NZ_MEHT01000037.1"/>
</dbReference>
<proteinExistence type="predicted"/>
<dbReference type="Gene3D" id="2.40.50.540">
    <property type="match status" value="1"/>
</dbReference>
<protein>
    <submittedName>
        <fullName evidence="4">Copper homeostasis protein (Lipoprotein)</fullName>
    </submittedName>
</protein>
<dbReference type="Gene3D" id="2.40.128.640">
    <property type="match status" value="1"/>
</dbReference>
<organism evidence="4 5">
    <name type="scientific">Roseinatronobacter thiooxidans</name>
    <dbReference type="NCBI Taxonomy" id="121821"/>
    <lineage>
        <taxon>Bacteria</taxon>
        <taxon>Pseudomonadati</taxon>
        <taxon>Pseudomonadota</taxon>
        <taxon>Alphaproteobacteria</taxon>
        <taxon>Rhodobacterales</taxon>
        <taxon>Paracoccaceae</taxon>
        <taxon>Roseinatronobacter</taxon>
    </lineage>
</organism>
<evidence type="ECO:0000313" key="4">
    <source>
        <dbReference type="EMBL" id="PZX36315.1"/>
    </source>
</evidence>
<dbReference type="PANTHER" id="PTHR35535:SF1">
    <property type="entry name" value="HEAT SHOCK PROTEIN HSLJ"/>
    <property type="match status" value="1"/>
</dbReference>
<dbReference type="Gene3D" id="2.40.128.270">
    <property type="match status" value="1"/>
</dbReference>